<dbReference type="PANTHER" id="PTHR43736">
    <property type="entry name" value="ADP-RIBOSE PYROPHOSPHATASE"/>
    <property type="match status" value="1"/>
</dbReference>
<accession>A0A1F7JIV5</accession>
<dbReference type="InterPro" id="IPR000086">
    <property type="entry name" value="NUDIX_hydrolase_dom"/>
</dbReference>
<feature type="domain" description="Nudix hydrolase" evidence="3">
    <location>
        <begin position="5"/>
        <end position="142"/>
    </location>
</feature>
<dbReference type="GO" id="GO:0016787">
    <property type="term" value="F:hydrolase activity"/>
    <property type="evidence" value="ECO:0007669"/>
    <property type="project" value="UniProtKB-KW"/>
</dbReference>
<organism evidence="4 5">
    <name type="scientific">Candidatus Roizmanbacteria bacterium RIFCSPLOWO2_02_FULL_36_11</name>
    <dbReference type="NCBI Taxonomy" id="1802071"/>
    <lineage>
        <taxon>Bacteria</taxon>
        <taxon>Candidatus Roizmaniibacteriota</taxon>
    </lineage>
</organism>
<dbReference type="EMBL" id="MGAV01000002">
    <property type="protein sequence ID" value="OGK55547.1"/>
    <property type="molecule type" value="Genomic_DNA"/>
</dbReference>
<sequence length="142" mass="16759">MINKGRIKIVVLGIIRKNDKYLLTKRRDKKSSKSPYNGLWQLPGGELEFGESVEQALVRELLEELGIDVEIASLIPKVHHQVRNNKWHGVFLCFLCRMKFDRQNIVLNHESSEYKWLTIQEIKKMKTLYLTYEMVQEAENIK</sequence>
<keyword evidence="1 2" id="KW-0378">Hydrolase</keyword>
<dbReference type="PRINTS" id="PR00502">
    <property type="entry name" value="NUDIXFAMILY"/>
</dbReference>
<reference evidence="4 5" key="1">
    <citation type="journal article" date="2016" name="Nat. Commun.">
        <title>Thousands of microbial genomes shed light on interconnected biogeochemical processes in an aquifer system.</title>
        <authorList>
            <person name="Anantharaman K."/>
            <person name="Brown C.T."/>
            <person name="Hug L.A."/>
            <person name="Sharon I."/>
            <person name="Castelle C.J."/>
            <person name="Probst A.J."/>
            <person name="Thomas B.C."/>
            <person name="Singh A."/>
            <person name="Wilkins M.J."/>
            <person name="Karaoz U."/>
            <person name="Brodie E.L."/>
            <person name="Williams K.H."/>
            <person name="Hubbard S.S."/>
            <person name="Banfield J.F."/>
        </authorList>
    </citation>
    <scope>NUCLEOTIDE SEQUENCE [LARGE SCALE GENOMIC DNA]</scope>
</reference>
<dbReference type="PROSITE" id="PS51462">
    <property type="entry name" value="NUDIX"/>
    <property type="match status" value="1"/>
</dbReference>
<dbReference type="PANTHER" id="PTHR43736:SF1">
    <property type="entry name" value="DIHYDRONEOPTERIN TRIPHOSPHATE DIPHOSPHATASE"/>
    <property type="match status" value="1"/>
</dbReference>
<dbReference type="Proteomes" id="UP000177418">
    <property type="component" value="Unassembled WGS sequence"/>
</dbReference>
<evidence type="ECO:0000313" key="4">
    <source>
        <dbReference type="EMBL" id="OGK55547.1"/>
    </source>
</evidence>
<dbReference type="InterPro" id="IPR020084">
    <property type="entry name" value="NUDIX_hydrolase_CS"/>
</dbReference>
<comment type="caution">
    <text evidence="4">The sequence shown here is derived from an EMBL/GenBank/DDBJ whole genome shotgun (WGS) entry which is preliminary data.</text>
</comment>
<protein>
    <recommendedName>
        <fullName evidence="3">Nudix hydrolase domain-containing protein</fullName>
    </recommendedName>
</protein>
<dbReference type="AlphaFoldDB" id="A0A1F7JIV5"/>
<evidence type="ECO:0000256" key="2">
    <source>
        <dbReference type="RuleBase" id="RU003476"/>
    </source>
</evidence>
<dbReference type="Gene3D" id="3.90.79.10">
    <property type="entry name" value="Nucleoside Triphosphate Pyrophosphohydrolase"/>
    <property type="match status" value="1"/>
</dbReference>
<dbReference type="InterPro" id="IPR020476">
    <property type="entry name" value="Nudix_hydrolase"/>
</dbReference>
<evidence type="ECO:0000256" key="1">
    <source>
        <dbReference type="ARBA" id="ARBA00022801"/>
    </source>
</evidence>
<name>A0A1F7JIV5_9BACT</name>
<evidence type="ECO:0000313" key="5">
    <source>
        <dbReference type="Proteomes" id="UP000177418"/>
    </source>
</evidence>
<dbReference type="PROSITE" id="PS00893">
    <property type="entry name" value="NUDIX_BOX"/>
    <property type="match status" value="1"/>
</dbReference>
<evidence type="ECO:0000259" key="3">
    <source>
        <dbReference type="PROSITE" id="PS51462"/>
    </source>
</evidence>
<comment type="similarity">
    <text evidence="2">Belongs to the Nudix hydrolase family.</text>
</comment>
<dbReference type="Pfam" id="PF00293">
    <property type="entry name" value="NUDIX"/>
    <property type="match status" value="1"/>
</dbReference>
<gene>
    <name evidence="4" type="ORF">A3H78_05285</name>
</gene>
<proteinExistence type="inferred from homology"/>
<dbReference type="InterPro" id="IPR015797">
    <property type="entry name" value="NUDIX_hydrolase-like_dom_sf"/>
</dbReference>
<dbReference type="SUPFAM" id="SSF55811">
    <property type="entry name" value="Nudix"/>
    <property type="match status" value="1"/>
</dbReference>